<accession>A0ABQ1F6J5</accession>
<reference evidence="2" key="1">
    <citation type="journal article" date="2019" name="Int. J. Syst. Evol. Microbiol.">
        <title>The Global Catalogue of Microorganisms (GCM) 10K type strain sequencing project: providing services to taxonomists for standard genome sequencing and annotation.</title>
        <authorList>
            <consortium name="The Broad Institute Genomics Platform"/>
            <consortium name="The Broad Institute Genome Sequencing Center for Infectious Disease"/>
            <person name="Wu L."/>
            <person name="Ma J."/>
        </authorList>
    </citation>
    <scope>NUCLEOTIDE SEQUENCE [LARGE SCALE GENOMIC DNA]</scope>
    <source>
        <strain evidence="2">CGMCC 1.15297</strain>
    </source>
</reference>
<evidence type="ECO:0008006" key="3">
    <source>
        <dbReference type="Google" id="ProtNLM"/>
    </source>
</evidence>
<dbReference type="Proteomes" id="UP000603317">
    <property type="component" value="Unassembled WGS sequence"/>
</dbReference>
<gene>
    <name evidence="1" type="ORF">GCM10010923_07030</name>
</gene>
<protein>
    <recommendedName>
        <fullName evidence="3">Secreted protein</fullName>
    </recommendedName>
</protein>
<sequence length="59" mass="6435">MVVSMEVGLLSVLSVMAGELGKRGAGRNSYPRSTAMFDPRIVCLNDPSFPLRPRDRSVP</sequence>
<comment type="caution">
    <text evidence="1">The sequence shown here is derived from an EMBL/GenBank/DDBJ whole genome shotgun (WGS) entry which is preliminary data.</text>
</comment>
<name>A0ABQ1F6J5_9SPHN</name>
<dbReference type="EMBL" id="BMID01000001">
    <property type="protein sequence ID" value="GGA01024.1"/>
    <property type="molecule type" value="Genomic_DNA"/>
</dbReference>
<organism evidence="1 2">
    <name type="scientific">Blastomonas marina</name>
    <dbReference type="NCBI Taxonomy" id="1867408"/>
    <lineage>
        <taxon>Bacteria</taxon>
        <taxon>Pseudomonadati</taxon>
        <taxon>Pseudomonadota</taxon>
        <taxon>Alphaproteobacteria</taxon>
        <taxon>Sphingomonadales</taxon>
        <taxon>Sphingomonadaceae</taxon>
        <taxon>Blastomonas</taxon>
    </lineage>
</organism>
<evidence type="ECO:0000313" key="1">
    <source>
        <dbReference type="EMBL" id="GGA01024.1"/>
    </source>
</evidence>
<proteinExistence type="predicted"/>
<keyword evidence="2" id="KW-1185">Reference proteome</keyword>
<evidence type="ECO:0000313" key="2">
    <source>
        <dbReference type="Proteomes" id="UP000603317"/>
    </source>
</evidence>